<dbReference type="EMBL" id="LT629801">
    <property type="protein sequence ID" value="SDU88456.1"/>
    <property type="molecule type" value="Genomic_DNA"/>
</dbReference>
<evidence type="ECO:0000313" key="2">
    <source>
        <dbReference type="Proteomes" id="UP000182085"/>
    </source>
</evidence>
<accession>A0AAE8H8C3</accession>
<keyword evidence="2" id="KW-1185">Reference proteome</keyword>
<protein>
    <recommendedName>
        <fullName evidence="3">Prophage PssSM-03</fullName>
    </recommendedName>
</protein>
<evidence type="ECO:0000313" key="1">
    <source>
        <dbReference type="EMBL" id="SDU88456.1"/>
    </source>
</evidence>
<evidence type="ECO:0008006" key="3">
    <source>
        <dbReference type="Google" id="ProtNLM"/>
    </source>
</evidence>
<sequence>MFNLDEALRNHLAQRQKEPKARFVAASVATLSPRSKPGRTMVVAAVAAVADVATVRKTITSMTAVIQWLEKEGAHLYVVDNTLCFRPTDWAQFAIVSPHWRALLHELAAVDQEQKNGSRR</sequence>
<dbReference type="RefSeq" id="WP_034139350.1">
    <property type="nucleotide sequence ID" value="NZ_BAAAEG010000001.1"/>
</dbReference>
<reference evidence="1 2" key="1">
    <citation type="submission" date="2016-10" db="EMBL/GenBank/DDBJ databases">
        <authorList>
            <person name="Varghese N."/>
            <person name="Submissions S."/>
        </authorList>
    </citation>
    <scope>NUCLEOTIDE SEQUENCE [LARGE SCALE GENOMIC DNA]</scope>
    <source>
        <strain evidence="1 2">BS2777</strain>
    </source>
</reference>
<dbReference type="Proteomes" id="UP000182085">
    <property type="component" value="Chromosome I"/>
</dbReference>
<organism evidence="1 2">
    <name type="scientific">Pseudomonas rhodesiae</name>
    <dbReference type="NCBI Taxonomy" id="76760"/>
    <lineage>
        <taxon>Bacteria</taxon>
        <taxon>Pseudomonadati</taxon>
        <taxon>Pseudomonadota</taxon>
        <taxon>Gammaproteobacteria</taxon>
        <taxon>Pseudomonadales</taxon>
        <taxon>Pseudomonadaceae</taxon>
        <taxon>Pseudomonas</taxon>
    </lineage>
</organism>
<name>A0AAE8H8C3_9PSED</name>
<gene>
    <name evidence="1" type="ORF">SAMN04490209_0271</name>
</gene>
<dbReference type="AlphaFoldDB" id="A0AAE8H8C3"/>
<proteinExistence type="predicted"/>